<dbReference type="Pfam" id="PF01863">
    <property type="entry name" value="YgjP-like"/>
    <property type="match status" value="1"/>
</dbReference>
<evidence type="ECO:0000313" key="2">
    <source>
        <dbReference type="EMBL" id="KGF53104.1"/>
    </source>
</evidence>
<dbReference type="Proteomes" id="UP000029585">
    <property type="component" value="Unassembled WGS sequence"/>
</dbReference>
<feature type="domain" description="YgjP-like metallopeptidase" evidence="1">
    <location>
        <begin position="24"/>
        <end position="235"/>
    </location>
</feature>
<comment type="caution">
    <text evidence="2">The sequence shown here is derived from an EMBL/GenBank/DDBJ whole genome shotgun (WGS) entry which is preliminary data.</text>
</comment>
<dbReference type="PANTHER" id="PTHR30399">
    <property type="entry name" value="UNCHARACTERIZED PROTEIN YGJP"/>
    <property type="match status" value="1"/>
</dbReference>
<evidence type="ECO:0000259" key="1">
    <source>
        <dbReference type="Pfam" id="PF01863"/>
    </source>
</evidence>
<dbReference type="eggNOG" id="COG1451">
    <property type="taxonomic scope" value="Bacteria"/>
</dbReference>
<evidence type="ECO:0000313" key="3">
    <source>
        <dbReference type="Proteomes" id="UP000029585"/>
    </source>
</evidence>
<dbReference type="InterPro" id="IPR002725">
    <property type="entry name" value="YgjP-like_metallopeptidase"/>
</dbReference>
<proteinExistence type="predicted"/>
<dbReference type="Gene3D" id="3.30.2010.10">
    <property type="entry name" value="Metalloproteases ('zincins'), catalytic domain"/>
    <property type="match status" value="1"/>
</dbReference>
<reference evidence="2 3" key="1">
    <citation type="submission" date="2011-08" db="EMBL/GenBank/DDBJ databases">
        <title>The Genome Sequence of Clostridium orbiscindens 1_3_50AFAA.</title>
        <authorList>
            <consortium name="The Broad Institute Genome Sequencing Platform"/>
            <person name="Earl A."/>
            <person name="Ward D."/>
            <person name="Feldgarden M."/>
            <person name="Gevers D."/>
            <person name="Daigneault M."/>
            <person name="Strauss J."/>
            <person name="Allen-Vercoe E."/>
            <person name="Young S.K."/>
            <person name="Zeng Q."/>
            <person name="Gargeya S."/>
            <person name="Fitzgerald M."/>
            <person name="Haas B."/>
            <person name="Abouelleil A."/>
            <person name="Alvarado L."/>
            <person name="Arachchi H.M."/>
            <person name="Berlin A."/>
            <person name="Brown A."/>
            <person name="Chapman S.B."/>
            <person name="Chen Z."/>
            <person name="Dunbar C."/>
            <person name="Freedman E."/>
            <person name="Gearin G."/>
            <person name="Gellesch M."/>
            <person name="Goldberg J."/>
            <person name="Griggs A."/>
            <person name="Gujja S."/>
            <person name="Heiman D."/>
            <person name="Howarth C."/>
            <person name="Larson L."/>
            <person name="Lui A."/>
            <person name="MacDonald P.J.P."/>
            <person name="Montmayeur A."/>
            <person name="Murphy C."/>
            <person name="Neiman D."/>
            <person name="Pearson M."/>
            <person name="Priest M."/>
            <person name="Roberts A."/>
            <person name="Saif S."/>
            <person name="Shea T."/>
            <person name="Shenoy N."/>
            <person name="Sisk P."/>
            <person name="Stolte C."/>
            <person name="Sykes S."/>
            <person name="Wortman J."/>
            <person name="Nusbaum C."/>
            <person name="Birren B."/>
        </authorList>
    </citation>
    <scope>NUCLEOTIDE SEQUENCE [LARGE SCALE GENOMIC DNA]</scope>
    <source>
        <strain evidence="2 3">1_3_50AFAA</strain>
    </source>
</reference>
<name>A0A096D6B1_FLAPL</name>
<protein>
    <recommendedName>
        <fullName evidence="1">YgjP-like metallopeptidase domain-containing protein</fullName>
    </recommendedName>
</protein>
<dbReference type="InterPro" id="IPR053136">
    <property type="entry name" value="UTP_pyrophosphatase-like"/>
</dbReference>
<dbReference type="PANTHER" id="PTHR30399:SF1">
    <property type="entry name" value="UTP PYROPHOSPHATASE"/>
    <property type="match status" value="1"/>
</dbReference>
<gene>
    <name evidence="2" type="ORF">HMPREF9460_03845</name>
</gene>
<accession>A0A096D6B1</accession>
<dbReference type="EMBL" id="ADLO01000115">
    <property type="protein sequence ID" value="KGF53104.1"/>
    <property type="molecule type" value="Genomic_DNA"/>
</dbReference>
<keyword evidence="3" id="KW-1185">Reference proteome</keyword>
<dbReference type="PATRIC" id="fig|742738.3.peg.3957"/>
<sequence length="241" mass="28376">MAQERTVLYEGSEIRYVLEEKPVKNLNLRIHKDCKVYVSASPDIPAEKVDGFVISKGNYIRSAQGKFLEMAHYALQPRQYVSGETFYLLGRGVRLKVEKNTREEISSDGIYLYLCIKDPDDFAKKQRMVTRYLDEQCRIIFGEIISETYPVFQKYGVSMPALRIRNMETRWGSCLAKKGIITLNKRLLEVPRNCIEYVVTHEFCHFIHPNHSRHFYDFLTTLMPDWRERKKTLDKSAVYWV</sequence>
<dbReference type="HOGENOM" id="CLU_065947_1_1_9"/>
<dbReference type="RefSeq" id="WP_044943241.1">
    <property type="nucleotide sequence ID" value="NZ_KN174167.1"/>
</dbReference>
<dbReference type="AlphaFoldDB" id="A0A096D6B1"/>
<dbReference type="CDD" id="cd07344">
    <property type="entry name" value="M48_yhfN_like"/>
    <property type="match status" value="1"/>
</dbReference>
<organism evidence="2 3">
    <name type="scientific">Flavonifractor plautii 1_3_50AFAA</name>
    <dbReference type="NCBI Taxonomy" id="742738"/>
    <lineage>
        <taxon>Bacteria</taxon>
        <taxon>Bacillati</taxon>
        <taxon>Bacillota</taxon>
        <taxon>Clostridia</taxon>
        <taxon>Eubacteriales</taxon>
        <taxon>Oscillospiraceae</taxon>
        <taxon>Flavonifractor</taxon>
    </lineage>
</organism>